<protein>
    <submittedName>
        <fullName evidence="1">Uncharacterized protein</fullName>
    </submittedName>
</protein>
<organism evidence="1 2">
    <name type="scientific">Actinomadura luteofluorescens</name>
    <dbReference type="NCBI Taxonomy" id="46163"/>
    <lineage>
        <taxon>Bacteria</taxon>
        <taxon>Bacillati</taxon>
        <taxon>Actinomycetota</taxon>
        <taxon>Actinomycetes</taxon>
        <taxon>Streptosporangiales</taxon>
        <taxon>Thermomonosporaceae</taxon>
        <taxon>Actinomadura</taxon>
    </lineage>
</organism>
<reference evidence="1 2" key="1">
    <citation type="submission" date="2020-07" db="EMBL/GenBank/DDBJ databases">
        <title>Sequencing the genomes of 1000 actinobacteria strains.</title>
        <authorList>
            <person name="Klenk H.-P."/>
        </authorList>
    </citation>
    <scope>NUCLEOTIDE SEQUENCE [LARGE SCALE GENOMIC DNA]</scope>
    <source>
        <strain evidence="1 2">DSM 40398</strain>
    </source>
</reference>
<dbReference type="AlphaFoldDB" id="A0A7Y9EHW2"/>
<comment type="caution">
    <text evidence="1">The sequence shown here is derived from an EMBL/GenBank/DDBJ whole genome shotgun (WGS) entry which is preliminary data.</text>
</comment>
<name>A0A7Y9EHW2_9ACTN</name>
<dbReference type="EMBL" id="JACCBA010000001">
    <property type="protein sequence ID" value="NYD48014.1"/>
    <property type="molecule type" value="Genomic_DNA"/>
</dbReference>
<gene>
    <name evidence="1" type="ORF">BJY14_003997</name>
</gene>
<proteinExistence type="predicted"/>
<accession>A0A7Y9EHW2</accession>
<evidence type="ECO:0000313" key="2">
    <source>
        <dbReference type="Proteomes" id="UP000529783"/>
    </source>
</evidence>
<evidence type="ECO:0000313" key="1">
    <source>
        <dbReference type="EMBL" id="NYD48014.1"/>
    </source>
</evidence>
<dbReference type="RefSeq" id="WP_281382107.1">
    <property type="nucleotide sequence ID" value="NZ_JACCBA010000001.1"/>
</dbReference>
<sequence length="40" mass="4055">MVSEILGHTSIATTKHVCGRLLVADKRATAEAMSGALSGA</sequence>
<keyword evidence="2" id="KW-1185">Reference proteome</keyword>
<dbReference type="Proteomes" id="UP000529783">
    <property type="component" value="Unassembled WGS sequence"/>
</dbReference>